<dbReference type="EMBL" id="LXNG01000026">
    <property type="protein sequence ID" value="OAG66572.1"/>
    <property type="molecule type" value="Genomic_DNA"/>
</dbReference>
<dbReference type="Pfam" id="PF00440">
    <property type="entry name" value="TetR_N"/>
    <property type="match status" value="1"/>
</dbReference>
<dbReference type="SUPFAM" id="SSF46689">
    <property type="entry name" value="Homeodomain-like"/>
    <property type="match status" value="1"/>
</dbReference>
<comment type="caution">
    <text evidence="7">The sequence shown here is derived from an EMBL/GenBank/DDBJ whole genome shotgun (WGS) entry which is preliminary data.</text>
</comment>
<dbReference type="InterPro" id="IPR009057">
    <property type="entry name" value="Homeodomain-like_sf"/>
</dbReference>
<evidence type="ECO:0000313" key="7">
    <source>
        <dbReference type="EMBL" id="OAG66572.1"/>
    </source>
</evidence>
<evidence type="ECO:0000256" key="3">
    <source>
        <dbReference type="ARBA" id="ARBA00023163"/>
    </source>
</evidence>
<evidence type="ECO:0000313" key="6">
    <source>
        <dbReference type="EMBL" id="MEA5126267.1"/>
    </source>
</evidence>
<dbReference type="InterPro" id="IPR050109">
    <property type="entry name" value="HTH-type_TetR-like_transc_reg"/>
</dbReference>
<dbReference type="GO" id="GO:0000976">
    <property type="term" value="F:transcription cis-regulatory region binding"/>
    <property type="evidence" value="ECO:0007669"/>
    <property type="project" value="TreeGrafter"/>
</dbReference>
<dbReference type="RefSeq" id="WP_064509903.1">
    <property type="nucleotide sequence ID" value="NZ_JAYFSN010000039.1"/>
</dbReference>
<organism evidence="7 8">
    <name type="scientific">Xanthomonas floridensis</name>
    <dbReference type="NCBI Taxonomy" id="1843580"/>
    <lineage>
        <taxon>Bacteria</taxon>
        <taxon>Pseudomonadati</taxon>
        <taxon>Pseudomonadota</taxon>
        <taxon>Gammaproteobacteria</taxon>
        <taxon>Lysobacterales</taxon>
        <taxon>Lysobacteraceae</taxon>
        <taxon>Xanthomonas</taxon>
    </lineage>
</organism>
<dbReference type="InterPro" id="IPR001647">
    <property type="entry name" value="HTH_TetR"/>
</dbReference>
<dbReference type="GO" id="GO:0003700">
    <property type="term" value="F:DNA-binding transcription factor activity"/>
    <property type="evidence" value="ECO:0007669"/>
    <property type="project" value="TreeGrafter"/>
</dbReference>
<dbReference type="PRINTS" id="PR00455">
    <property type="entry name" value="HTHTETR"/>
</dbReference>
<dbReference type="Proteomes" id="UP000077659">
    <property type="component" value="Unassembled WGS sequence"/>
</dbReference>
<sequence>MKKTALKPRKIPAQARSRATVDAIVQAATYILTKVGWDGLTTNAIAERAGVNIASLYQFFPNKQAIIAELQRRHANHTHADLREILMNLPEQPALREVLVTLVRLLIDEHRIAPALHRAIHDELPRTARLAEHDNQPLRDHFMEAIRPLMRNVPDPDLAICMVSMSAHAIIHTVTAERPALLDDPHFAEELVTLFNAFLDRPAG</sequence>
<evidence type="ECO:0000256" key="2">
    <source>
        <dbReference type="ARBA" id="ARBA00023125"/>
    </source>
</evidence>
<dbReference type="AlphaFoldDB" id="A0A1A9M8X9"/>
<keyword evidence="3" id="KW-0804">Transcription</keyword>
<reference evidence="6 9" key="2">
    <citation type="submission" date="2023-12" db="EMBL/GenBank/DDBJ databases">
        <title>Genome sequencing of Xanthomonas floridensis.</title>
        <authorList>
            <person name="Greer S."/>
            <person name="Harrison J."/>
            <person name="Grant M."/>
            <person name="Vicente J."/>
            <person name="Studholme D."/>
        </authorList>
    </citation>
    <scope>NUCLEOTIDE SEQUENCE [LARGE SCALE GENOMIC DNA]</scope>
    <source>
        <strain evidence="6 9">WHRI 8848</strain>
    </source>
</reference>
<dbReference type="Pfam" id="PF17918">
    <property type="entry name" value="TetR_C_15"/>
    <property type="match status" value="1"/>
</dbReference>
<reference evidence="7 8" key="1">
    <citation type="submission" date="2016-05" db="EMBL/GenBank/DDBJ databases">
        <title>Pathogenic, phenotypic and molecular characterisation of Xanthomonas nasturtii sp. nov. and Xanthomonas floridensis sp. nov., new species of Xanthomonas associated with watercress production in Florida.</title>
        <authorList>
            <person name="Vicente J.G."/>
            <person name="Rothwell S."/>
            <person name="Holub E.B."/>
            <person name="Studholme D.J."/>
        </authorList>
    </citation>
    <scope>NUCLEOTIDE SEQUENCE [LARGE SCALE GENOMIC DNA]</scope>
    <source>
        <strain evidence="7 8">WHRI 8848</strain>
    </source>
</reference>
<keyword evidence="9" id="KW-1185">Reference proteome</keyword>
<evidence type="ECO:0000259" key="5">
    <source>
        <dbReference type="PROSITE" id="PS50977"/>
    </source>
</evidence>
<protein>
    <submittedName>
        <fullName evidence="6 7">Transcriptional regulator</fullName>
    </submittedName>
</protein>
<feature type="domain" description="HTH tetR-type" evidence="5">
    <location>
        <begin position="18"/>
        <end position="78"/>
    </location>
</feature>
<dbReference type="PANTHER" id="PTHR30055">
    <property type="entry name" value="HTH-TYPE TRANSCRIPTIONAL REGULATOR RUTR"/>
    <property type="match status" value="1"/>
</dbReference>
<evidence type="ECO:0000256" key="1">
    <source>
        <dbReference type="ARBA" id="ARBA00023015"/>
    </source>
</evidence>
<feature type="DNA-binding region" description="H-T-H motif" evidence="4">
    <location>
        <begin position="41"/>
        <end position="60"/>
    </location>
</feature>
<proteinExistence type="predicted"/>
<gene>
    <name evidence="7" type="ORF">A7D17_20725</name>
    <name evidence="6" type="ORF">VB146_20950</name>
</gene>
<accession>A0A1A9M8X9</accession>
<keyword evidence="2 4" id="KW-0238">DNA-binding</keyword>
<dbReference type="PANTHER" id="PTHR30055:SF234">
    <property type="entry name" value="HTH-TYPE TRANSCRIPTIONAL REGULATOR BETI"/>
    <property type="match status" value="1"/>
</dbReference>
<evidence type="ECO:0000313" key="9">
    <source>
        <dbReference type="Proteomes" id="UP001303614"/>
    </source>
</evidence>
<dbReference type="InterPro" id="IPR041669">
    <property type="entry name" value="TetR_C_15"/>
</dbReference>
<dbReference type="OrthoDB" id="9816320at2"/>
<name>A0A1A9M8X9_9XANT</name>
<keyword evidence="1" id="KW-0805">Transcription regulation</keyword>
<dbReference type="EMBL" id="JAYFSO010000037">
    <property type="protein sequence ID" value="MEA5126267.1"/>
    <property type="molecule type" value="Genomic_DNA"/>
</dbReference>
<evidence type="ECO:0000313" key="8">
    <source>
        <dbReference type="Proteomes" id="UP000077659"/>
    </source>
</evidence>
<evidence type="ECO:0000256" key="4">
    <source>
        <dbReference type="PROSITE-ProRule" id="PRU00335"/>
    </source>
</evidence>
<dbReference type="Gene3D" id="1.10.357.10">
    <property type="entry name" value="Tetracycline Repressor, domain 2"/>
    <property type="match status" value="1"/>
</dbReference>
<dbReference type="Proteomes" id="UP001303614">
    <property type="component" value="Unassembled WGS sequence"/>
</dbReference>
<dbReference type="PROSITE" id="PS50977">
    <property type="entry name" value="HTH_TETR_2"/>
    <property type="match status" value="1"/>
</dbReference>